<evidence type="ECO:0000256" key="3">
    <source>
        <dbReference type="ARBA" id="ARBA00023157"/>
    </source>
</evidence>
<keyword evidence="8" id="KW-1185">Reference proteome</keyword>
<dbReference type="PANTHER" id="PTHR33021">
    <property type="entry name" value="BLUE COPPER PROTEIN"/>
    <property type="match status" value="1"/>
</dbReference>
<dbReference type="CDD" id="cd13920">
    <property type="entry name" value="Stellacyanin"/>
    <property type="match status" value="1"/>
</dbReference>
<dbReference type="PANTHER" id="PTHR33021:SF264">
    <property type="entry name" value="OS05G0570900 PROTEIN"/>
    <property type="match status" value="1"/>
</dbReference>
<dbReference type="InterPro" id="IPR028871">
    <property type="entry name" value="BlueCu_1_BS"/>
</dbReference>
<sequence length="139" mass="15294">MAKTQIYLFLFAVMGCILMSPSSSTFIHVVGGSFGWGIPDNTTFYQDWAKPRTFGVGDKLVFLYRTGVHDVLEVSQKDFKACTQNNVTAMHFAGPTILELTEPGDHYYYCGVGAHCEAGQKLKITVCNKLGSSGHHSHN</sequence>
<gene>
    <name evidence="7" type="ORF">HUJ06_020597</name>
</gene>
<evidence type="ECO:0000256" key="2">
    <source>
        <dbReference type="ARBA" id="ARBA00023008"/>
    </source>
</evidence>
<protein>
    <recommendedName>
        <fullName evidence="6">Phytocyanin domain-containing protein</fullName>
    </recommendedName>
</protein>
<dbReference type="InterPro" id="IPR008972">
    <property type="entry name" value="Cupredoxin"/>
</dbReference>
<name>A0A822XCJ4_NELNU</name>
<dbReference type="GO" id="GO:0009055">
    <property type="term" value="F:electron transfer activity"/>
    <property type="evidence" value="ECO:0007669"/>
    <property type="project" value="InterPro"/>
</dbReference>
<organism evidence="7 8">
    <name type="scientific">Nelumbo nucifera</name>
    <name type="common">Sacred lotus</name>
    <dbReference type="NCBI Taxonomy" id="4432"/>
    <lineage>
        <taxon>Eukaryota</taxon>
        <taxon>Viridiplantae</taxon>
        <taxon>Streptophyta</taxon>
        <taxon>Embryophyta</taxon>
        <taxon>Tracheophyta</taxon>
        <taxon>Spermatophyta</taxon>
        <taxon>Magnoliopsida</taxon>
        <taxon>Proteales</taxon>
        <taxon>Nelumbonaceae</taxon>
        <taxon>Nelumbo</taxon>
    </lineage>
</organism>
<proteinExistence type="predicted"/>
<dbReference type="EMBL" id="DUZY01000001">
    <property type="protein sequence ID" value="DAD19134.1"/>
    <property type="molecule type" value="Genomic_DNA"/>
</dbReference>
<comment type="caution">
    <text evidence="7">The sequence shown here is derived from an EMBL/GenBank/DDBJ whole genome shotgun (WGS) entry which is preliminary data.</text>
</comment>
<feature type="signal peptide" evidence="5">
    <location>
        <begin position="1"/>
        <end position="24"/>
    </location>
</feature>
<dbReference type="Pfam" id="PF02298">
    <property type="entry name" value="Cu_bind_like"/>
    <property type="match status" value="1"/>
</dbReference>
<feature type="chain" id="PRO_5032783005" description="Phytocyanin domain-containing protein" evidence="5">
    <location>
        <begin position="25"/>
        <end position="139"/>
    </location>
</feature>
<dbReference type="PROSITE" id="PS00196">
    <property type="entry name" value="COPPER_BLUE"/>
    <property type="match status" value="1"/>
</dbReference>
<keyword evidence="3" id="KW-1015">Disulfide bond</keyword>
<dbReference type="PROSITE" id="PS51485">
    <property type="entry name" value="PHYTOCYANIN"/>
    <property type="match status" value="1"/>
</dbReference>
<evidence type="ECO:0000256" key="5">
    <source>
        <dbReference type="SAM" id="SignalP"/>
    </source>
</evidence>
<dbReference type="InterPro" id="IPR039391">
    <property type="entry name" value="Phytocyanin-like"/>
</dbReference>
<dbReference type="GO" id="GO:0046872">
    <property type="term" value="F:metal ion binding"/>
    <property type="evidence" value="ECO:0007669"/>
    <property type="project" value="UniProtKB-KW"/>
</dbReference>
<dbReference type="InterPro" id="IPR003245">
    <property type="entry name" value="Phytocyanin_dom"/>
</dbReference>
<dbReference type="FunFam" id="2.60.40.420:FF:000034">
    <property type="entry name" value="Cupredoxin superfamily protein"/>
    <property type="match status" value="1"/>
</dbReference>
<keyword evidence="1" id="KW-0479">Metal-binding</keyword>
<evidence type="ECO:0000313" key="7">
    <source>
        <dbReference type="EMBL" id="DAD19134.1"/>
    </source>
</evidence>
<feature type="domain" description="Phytocyanin" evidence="6">
    <location>
        <begin position="26"/>
        <end position="128"/>
    </location>
</feature>
<dbReference type="Gene3D" id="2.60.40.420">
    <property type="entry name" value="Cupredoxins - blue copper proteins"/>
    <property type="match status" value="1"/>
</dbReference>
<dbReference type="PROSITE" id="PS51257">
    <property type="entry name" value="PROKAR_LIPOPROTEIN"/>
    <property type="match status" value="1"/>
</dbReference>
<dbReference type="AlphaFoldDB" id="A0A822XCJ4"/>
<reference evidence="7 8" key="1">
    <citation type="journal article" date="2020" name="Mol. Biol. Evol.">
        <title>Distinct Expression and Methylation Patterns for Genes with Different Fates following a Single Whole-Genome Duplication in Flowering Plants.</title>
        <authorList>
            <person name="Shi T."/>
            <person name="Rahmani R.S."/>
            <person name="Gugger P.F."/>
            <person name="Wang M."/>
            <person name="Li H."/>
            <person name="Zhang Y."/>
            <person name="Li Z."/>
            <person name="Wang Q."/>
            <person name="Van de Peer Y."/>
            <person name="Marchal K."/>
            <person name="Chen J."/>
        </authorList>
    </citation>
    <scope>NUCLEOTIDE SEQUENCE [LARGE SCALE GENOMIC DNA]</scope>
    <source>
        <tissue evidence="7">Leaf</tissue>
    </source>
</reference>
<evidence type="ECO:0000313" key="8">
    <source>
        <dbReference type="Proteomes" id="UP000607653"/>
    </source>
</evidence>
<dbReference type="Proteomes" id="UP000607653">
    <property type="component" value="Unassembled WGS sequence"/>
</dbReference>
<keyword evidence="4" id="KW-0325">Glycoprotein</keyword>
<accession>A0A822XCJ4</accession>
<keyword evidence="2" id="KW-0186">Copper</keyword>
<evidence type="ECO:0000256" key="4">
    <source>
        <dbReference type="ARBA" id="ARBA00023180"/>
    </source>
</evidence>
<dbReference type="SUPFAM" id="SSF49503">
    <property type="entry name" value="Cupredoxins"/>
    <property type="match status" value="1"/>
</dbReference>
<keyword evidence="5" id="KW-0732">Signal</keyword>
<evidence type="ECO:0000259" key="6">
    <source>
        <dbReference type="PROSITE" id="PS51485"/>
    </source>
</evidence>
<evidence type="ECO:0000256" key="1">
    <source>
        <dbReference type="ARBA" id="ARBA00022723"/>
    </source>
</evidence>